<dbReference type="GO" id="GO:0051015">
    <property type="term" value="F:actin filament binding"/>
    <property type="evidence" value="ECO:0007669"/>
    <property type="project" value="InterPro"/>
</dbReference>
<protein>
    <submittedName>
        <fullName evidence="3">Uncharacterized protein</fullName>
    </submittedName>
</protein>
<dbReference type="InterPro" id="IPR017868">
    <property type="entry name" value="Filamin/ABP280_repeat-like"/>
</dbReference>
<sequence>MIEKQINCLRALFFSFLFYRVVFIREIAGTIQVKYVPKKHGAHELSIVTDGAHIQGSPLRFYVDGYHDGYATVYGPGLQTTTVGEPSAFTVCAKGSAAKELSVSIEGPAQSTIKIHDNKVG</sequence>
<accession>A0A3P7KFZ5</accession>
<dbReference type="PANTHER" id="PTHR38537">
    <property type="entry name" value="JITTERBUG, ISOFORM N"/>
    <property type="match status" value="1"/>
</dbReference>
<dbReference type="Gene3D" id="2.60.40.10">
    <property type="entry name" value="Immunoglobulins"/>
    <property type="match status" value="2"/>
</dbReference>
<dbReference type="InterPro" id="IPR044801">
    <property type="entry name" value="Filamin"/>
</dbReference>
<dbReference type="Proteomes" id="UP000270094">
    <property type="component" value="Unassembled WGS sequence"/>
</dbReference>
<name>A0A3P7KFZ5_STRVU</name>
<feature type="repeat" description="Filamin" evidence="2">
    <location>
        <begin position="63"/>
        <end position="121"/>
    </location>
</feature>
<gene>
    <name evidence="3" type="ORF">SVUK_LOCUS4973</name>
</gene>
<evidence type="ECO:0000256" key="2">
    <source>
        <dbReference type="PROSITE-ProRule" id="PRU00087"/>
    </source>
</evidence>
<keyword evidence="4" id="KW-1185">Reference proteome</keyword>
<dbReference type="OrthoDB" id="5869417at2759"/>
<dbReference type="SUPFAM" id="SSF81296">
    <property type="entry name" value="E set domains"/>
    <property type="match status" value="2"/>
</dbReference>
<dbReference type="PROSITE" id="PS50194">
    <property type="entry name" value="FILAMIN_REPEAT"/>
    <property type="match status" value="2"/>
</dbReference>
<evidence type="ECO:0000256" key="1">
    <source>
        <dbReference type="ARBA" id="ARBA00022737"/>
    </source>
</evidence>
<evidence type="ECO:0000313" key="4">
    <source>
        <dbReference type="Proteomes" id="UP000270094"/>
    </source>
</evidence>
<dbReference type="PANTHER" id="PTHR38537:SF8">
    <property type="entry name" value="FILAMIN-A"/>
    <property type="match status" value="1"/>
</dbReference>
<dbReference type="EMBL" id="UYYB01014251">
    <property type="protein sequence ID" value="VDM69975.1"/>
    <property type="molecule type" value="Genomic_DNA"/>
</dbReference>
<dbReference type="InterPro" id="IPR013783">
    <property type="entry name" value="Ig-like_fold"/>
</dbReference>
<feature type="repeat" description="Filamin" evidence="2">
    <location>
        <begin position="29"/>
        <end position="63"/>
    </location>
</feature>
<evidence type="ECO:0000313" key="3">
    <source>
        <dbReference type="EMBL" id="VDM69975.1"/>
    </source>
</evidence>
<dbReference type="GO" id="GO:0030036">
    <property type="term" value="P:actin cytoskeleton organization"/>
    <property type="evidence" value="ECO:0007669"/>
    <property type="project" value="InterPro"/>
</dbReference>
<proteinExistence type="predicted"/>
<reference evidence="3 4" key="1">
    <citation type="submission" date="2018-11" db="EMBL/GenBank/DDBJ databases">
        <authorList>
            <consortium name="Pathogen Informatics"/>
        </authorList>
    </citation>
    <scope>NUCLEOTIDE SEQUENCE [LARGE SCALE GENOMIC DNA]</scope>
</reference>
<keyword evidence="1" id="KW-0677">Repeat</keyword>
<organism evidence="3 4">
    <name type="scientific">Strongylus vulgaris</name>
    <name type="common">Blood worm</name>
    <dbReference type="NCBI Taxonomy" id="40348"/>
    <lineage>
        <taxon>Eukaryota</taxon>
        <taxon>Metazoa</taxon>
        <taxon>Ecdysozoa</taxon>
        <taxon>Nematoda</taxon>
        <taxon>Chromadorea</taxon>
        <taxon>Rhabditida</taxon>
        <taxon>Rhabditina</taxon>
        <taxon>Rhabditomorpha</taxon>
        <taxon>Strongyloidea</taxon>
        <taxon>Strongylidae</taxon>
        <taxon>Strongylus</taxon>
    </lineage>
</organism>
<dbReference type="AlphaFoldDB" id="A0A3P7KFZ5"/>
<dbReference type="InterPro" id="IPR014756">
    <property type="entry name" value="Ig_E-set"/>
</dbReference>